<dbReference type="CDD" id="cd17470">
    <property type="entry name" value="T3SS_Flik_C"/>
    <property type="match status" value="1"/>
</dbReference>
<gene>
    <name evidence="3" type="ORF">ACFPMG_26855</name>
</gene>
<sequence length="446" mass="43306">MPSLPDVIAAPPPRPARSTEATAAPSPGAPGEREASGTPFADLLDDAAARGGADPDGEPTDLADAAPRTGGAQTGGAPAGADAALAALLPLLTPPPPTPAAPAPGLAAAGTLPEPVPSTTGLPTVPPVAAPPAEAAAAPQPQPQPQAQPGPQPPAAPLSMAPTAAAIPEAGPAGTTPEATTDSAAPATPSVSLPASGAKPDSAPLFQAKDAATPAKGDATQAPSPQLQQAMAQAGGNTASNGGTGQNPGQGQGRGNPPAGPEALSALPSPADPVGAPPPPSTLAPPAAHAAAHYAAHPGDTTAARLPAAQVAGQLVRVAEAGGGEFHIDLKPEELGPVRVVAELSGARVALHVQAESPETLALLRRDIHHLERALSDAGFELDGGTLNFSLRGDGEPRGFAFSGQGNGTGGREDGPGRAFRLADSSGALPPERAARPIDGLVDISV</sequence>
<evidence type="ECO:0000313" key="4">
    <source>
        <dbReference type="Proteomes" id="UP001596166"/>
    </source>
</evidence>
<evidence type="ECO:0000313" key="3">
    <source>
        <dbReference type="EMBL" id="MFC5358617.1"/>
    </source>
</evidence>
<feature type="compositionally biased region" description="Low complexity" evidence="1">
    <location>
        <begin position="232"/>
        <end position="241"/>
    </location>
</feature>
<feature type="compositionally biased region" description="Low complexity" evidence="1">
    <location>
        <begin position="157"/>
        <end position="192"/>
    </location>
</feature>
<feature type="compositionally biased region" description="Low complexity" evidence="1">
    <location>
        <begin position="79"/>
        <end position="91"/>
    </location>
</feature>
<comment type="caution">
    <text evidence="3">The sequence shown here is derived from an EMBL/GenBank/DDBJ whole genome shotgun (WGS) entry which is preliminary data.</text>
</comment>
<feature type="region of interest" description="Disordered" evidence="1">
    <location>
        <begin position="398"/>
        <end position="434"/>
    </location>
</feature>
<dbReference type="EMBL" id="JBHSLC010000096">
    <property type="protein sequence ID" value="MFC5358617.1"/>
    <property type="molecule type" value="Genomic_DNA"/>
</dbReference>
<feature type="compositionally biased region" description="Pro residues" evidence="1">
    <location>
        <begin position="92"/>
        <end position="102"/>
    </location>
</feature>
<organism evidence="3 4">
    <name type="scientific">Azospirillum himalayense</name>
    <dbReference type="NCBI Taxonomy" id="654847"/>
    <lineage>
        <taxon>Bacteria</taxon>
        <taxon>Pseudomonadati</taxon>
        <taxon>Pseudomonadota</taxon>
        <taxon>Alphaproteobacteria</taxon>
        <taxon>Rhodospirillales</taxon>
        <taxon>Azospirillaceae</taxon>
        <taxon>Azospirillum</taxon>
    </lineage>
</organism>
<feature type="compositionally biased region" description="Low complexity" evidence="1">
    <location>
        <begin position="103"/>
        <end position="113"/>
    </location>
</feature>
<name>A0ABW0GC12_9PROT</name>
<evidence type="ECO:0000259" key="2">
    <source>
        <dbReference type="Pfam" id="PF02120"/>
    </source>
</evidence>
<dbReference type="Proteomes" id="UP001596166">
    <property type="component" value="Unassembled WGS sequence"/>
</dbReference>
<feature type="compositionally biased region" description="Gly residues" evidence="1">
    <location>
        <begin position="242"/>
        <end position="254"/>
    </location>
</feature>
<keyword evidence="3" id="KW-0966">Cell projection</keyword>
<keyword evidence="4" id="KW-1185">Reference proteome</keyword>
<accession>A0ABW0GC12</accession>
<dbReference type="Gene3D" id="3.30.750.140">
    <property type="match status" value="1"/>
</dbReference>
<protein>
    <submittedName>
        <fullName evidence="3">Flagellar hook-length control protein FliK</fullName>
    </submittedName>
</protein>
<keyword evidence="3" id="KW-0282">Flagellum</keyword>
<feature type="compositionally biased region" description="Polar residues" evidence="1">
    <location>
        <begin position="221"/>
        <end position="231"/>
    </location>
</feature>
<feature type="compositionally biased region" description="Low complexity" evidence="1">
    <location>
        <begin position="284"/>
        <end position="294"/>
    </location>
</feature>
<evidence type="ECO:0000256" key="1">
    <source>
        <dbReference type="SAM" id="MobiDB-lite"/>
    </source>
</evidence>
<dbReference type="InterPro" id="IPR021136">
    <property type="entry name" value="Flagellar_hook_control-like_C"/>
</dbReference>
<feature type="compositionally biased region" description="Pro residues" evidence="1">
    <location>
        <begin position="140"/>
        <end position="156"/>
    </location>
</feature>
<reference evidence="4" key="1">
    <citation type="journal article" date="2019" name="Int. J. Syst. Evol. Microbiol.">
        <title>The Global Catalogue of Microorganisms (GCM) 10K type strain sequencing project: providing services to taxonomists for standard genome sequencing and annotation.</title>
        <authorList>
            <consortium name="The Broad Institute Genomics Platform"/>
            <consortium name="The Broad Institute Genome Sequencing Center for Infectious Disease"/>
            <person name="Wu L."/>
            <person name="Ma J."/>
        </authorList>
    </citation>
    <scope>NUCLEOTIDE SEQUENCE [LARGE SCALE GENOMIC DNA]</scope>
    <source>
        <strain evidence="4">CCUG 58760</strain>
    </source>
</reference>
<dbReference type="Pfam" id="PF02120">
    <property type="entry name" value="Flg_hook"/>
    <property type="match status" value="1"/>
</dbReference>
<keyword evidence="3" id="KW-0969">Cilium</keyword>
<proteinExistence type="predicted"/>
<dbReference type="RefSeq" id="WP_376998285.1">
    <property type="nucleotide sequence ID" value="NZ_JBHSLC010000096.1"/>
</dbReference>
<dbReference type="InterPro" id="IPR038610">
    <property type="entry name" value="FliK-like_C_sf"/>
</dbReference>
<feature type="region of interest" description="Disordered" evidence="1">
    <location>
        <begin position="1"/>
        <end position="294"/>
    </location>
</feature>
<feature type="domain" description="Flagellar hook-length control protein-like C-terminal" evidence="2">
    <location>
        <begin position="321"/>
        <end position="393"/>
    </location>
</feature>